<name>L9L5U4_TUPCH</name>
<evidence type="ECO:0000313" key="3">
    <source>
        <dbReference type="Proteomes" id="UP000011518"/>
    </source>
</evidence>
<dbReference type="AlphaFoldDB" id="L9L5U4"/>
<dbReference type="InParanoid" id="L9L5U4"/>
<organism evidence="2 3">
    <name type="scientific">Tupaia chinensis</name>
    <name type="common">Chinese tree shrew</name>
    <name type="synonym">Tupaia belangeri chinensis</name>
    <dbReference type="NCBI Taxonomy" id="246437"/>
    <lineage>
        <taxon>Eukaryota</taxon>
        <taxon>Metazoa</taxon>
        <taxon>Chordata</taxon>
        <taxon>Craniata</taxon>
        <taxon>Vertebrata</taxon>
        <taxon>Euteleostomi</taxon>
        <taxon>Mammalia</taxon>
        <taxon>Eutheria</taxon>
        <taxon>Euarchontoglires</taxon>
        <taxon>Scandentia</taxon>
        <taxon>Tupaiidae</taxon>
        <taxon>Tupaia</taxon>
    </lineage>
</organism>
<feature type="region of interest" description="Disordered" evidence="1">
    <location>
        <begin position="44"/>
        <end position="63"/>
    </location>
</feature>
<evidence type="ECO:0000256" key="1">
    <source>
        <dbReference type="SAM" id="MobiDB-lite"/>
    </source>
</evidence>
<sequence>MLVLQTRCCAWHMAYEQGPESVPVTSDMEETRVFDGRSCLTLGTGGADMAPQPTRDGPERRGGSLLRWGGRVASRCLCTGPWTAGCRHARPCSASTEQVYVGVEERSGGDALRKALSSVSPDLEGRQPAQIGTRTGCPLSASAGTES</sequence>
<reference evidence="3" key="1">
    <citation type="submission" date="2012-07" db="EMBL/GenBank/DDBJ databases">
        <title>Genome of the Chinese tree shrew, a rising model animal genetically related to primates.</title>
        <authorList>
            <person name="Zhang G."/>
            <person name="Fan Y."/>
            <person name="Yao Y."/>
            <person name="Huang Z."/>
        </authorList>
    </citation>
    <scope>NUCLEOTIDE SEQUENCE [LARGE SCALE GENOMIC DNA]</scope>
</reference>
<protein>
    <submittedName>
        <fullName evidence="2">Uncharacterized protein</fullName>
    </submittedName>
</protein>
<dbReference type="EMBL" id="KB320497">
    <property type="protein sequence ID" value="ELW70431.1"/>
    <property type="molecule type" value="Genomic_DNA"/>
</dbReference>
<accession>L9L5U4</accession>
<proteinExistence type="predicted"/>
<feature type="region of interest" description="Disordered" evidence="1">
    <location>
        <begin position="117"/>
        <end position="147"/>
    </location>
</feature>
<keyword evidence="3" id="KW-1185">Reference proteome</keyword>
<gene>
    <name evidence="2" type="ORF">TREES_T100002571</name>
</gene>
<dbReference type="Proteomes" id="UP000011518">
    <property type="component" value="Unassembled WGS sequence"/>
</dbReference>
<reference evidence="3" key="2">
    <citation type="journal article" date="2013" name="Nat. Commun.">
        <title>Genome of the Chinese tree shrew.</title>
        <authorList>
            <person name="Fan Y."/>
            <person name="Huang Z.Y."/>
            <person name="Cao C.C."/>
            <person name="Chen C.S."/>
            <person name="Chen Y.X."/>
            <person name="Fan D.D."/>
            <person name="He J."/>
            <person name="Hou H.L."/>
            <person name="Hu L."/>
            <person name="Hu X.T."/>
            <person name="Jiang X.T."/>
            <person name="Lai R."/>
            <person name="Lang Y.S."/>
            <person name="Liang B."/>
            <person name="Liao S.G."/>
            <person name="Mu D."/>
            <person name="Ma Y.Y."/>
            <person name="Niu Y.Y."/>
            <person name="Sun X.Q."/>
            <person name="Xia J.Q."/>
            <person name="Xiao J."/>
            <person name="Xiong Z.Q."/>
            <person name="Xu L."/>
            <person name="Yang L."/>
            <person name="Zhang Y."/>
            <person name="Zhao W."/>
            <person name="Zhao X.D."/>
            <person name="Zheng Y.T."/>
            <person name="Zhou J.M."/>
            <person name="Zhu Y.B."/>
            <person name="Zhang G.J."/>
            <person name="Wang J."/>
            <person name="Yao Y.G."/>
        </authorList>
    </citation>
    <scope>NUCLEOTIDE SEQUENCE [LARGE SCALE GENOMIC DNA]</scope>
</reference>
<evidence type="ECO:0000313" key="2">
    <source>
        <dbReference type="EMBL" id="ELW70431.1"/>
    </source>
</evidence>